<keyword evidence="2" id="KW-1185">Reference proteome</keyword>
<evidence type="ECO:0000313" key="1">
    <source>
        <dbReference type="EMBL" id="TPW30806.1"/>
    </source>
</evidence>
<comment type="caution">
    <text evidence="1">The sequence shown here is derived from an EMBL/GenBank/DDBJ whole genome shotgun (WGS) entry which is preliminary data.</text>
</comment>
<sequence>MPVAEEASLPRHMPYGGTQRPFSIGLSALPPSQWIEPDHELSRYLDEKRQLLQQDFSGVFRATEDSQAAQAEALAMLADHLATDHADIYRRDGGHMTMAGQTVDLCDNTLPPLLRAGLMVQDDLAILIRDQDSWRLAAGFVAFPSSWSLAEKAGRPMEEVHANVPGFQSGTRNAKLVNRIFDNLQTDLPASRLNWSFKGSPSLAMPVSKHLRDDPFKPVFPIENNFLRVERQTLRRLPETGAILFTIRIYADPLTAIARHPDKSAIAAAMIAKLENLSPEERSYKDMSDSNIAALIAYLQTLL</sequence>
<dbReference type="InterPro" id="IPR021848">
    <property type="entry name" value="HODM_asu-like"/>
</dbReference>
<gene>
    <name evidence="1" type="ORF">FJU08_09010</name>
</gene>
<name>A0A506UBN8_9HYPH</name>
<protein>
    <submittedName>
        <fullName evidence="1">DUF3445 domain-containing protein</fullName>
    </submittedName>
</protein>
<dbReference type="Pfam" id="PF11927">
    <property type="entry name" value="HODM_asu-like"/>
    <property type="match status" value="1"/>
</dbReference>
<reference evidence="1 2" key="1">
    <citation type="submission" date="2019-06" db="EMBL/GenBank/DDBJ databases">
        <authorList>
            <person name="Li M."/>
        </authorList>
    </citation>
    <scope>NUCLEOTIDE SEQUENCE [LARGE SCALE GENOMIC DNA]</scope>
    <source>
        <strain evidence="1 2">BGMRC2036</strain>
    </source>
</reference>
<dbReference type="OrthoDB" id="5242510at2"/>
<dbReference type="Proteomes" id="UP000318801">
    <property type="component" value="Unassembled WGS sequence"/>
</dbReference>
<proteinExistence type="predicted"/>
<dbReference type="AlphaFoldDB" id="A0A506UBN8"/>
<evidence type="ECO:0000313" key="2">
    <source>
        <dbReference type="Proteomes" id="UP000318801"/>
    </source>
</evidence>
<dbReference type="RefSeq" id="WP_141148677.1">
    <property type="nucleotide sequence ID" value="NZ_VHLG01000004.1"/>
</dbReference>
<organism evidence="1 2">
    <name type="scientific">Martelella alba</name>
    <dbReference type="NCBI Taxonomy" id="2590451"/>
    <lineage>
        <taxon>Bacteria</taxon>
        <taxon>Pseudomonadati</taxon>
        <taxon>Pseudomonadota</taxon>
        <taxon>Alphaproteobacteria</taxon>
        <taxon>Hyphomicrobiales</taxon>
        <taxon>Aurantimonadaceae</taxon>
        <taxon>Martelella</taxon>
    </lineage>
</organism>
<dbReference type="EMBL" id="VHLG01000004">
    <property type="protein sequence ID" value="TPW30806.1"/>
    <property type="molecule type" value="Genomic_DNA"/>
</dbReference>
<accession>A0A506UBN8</accession>